<proteinExistence type="inferred from homology"/>
<name>A0AAN9G7X8_9CAEN</name>
<dbReference type="Proteomes" id="UP001374579">
    <property type="component" value="Unassembled WGS sequence"/>
</dbReference>
<protein>
    <submittedName>
        <fullName evidence="3">Uncharacterized protein</fullName>
    </submittedName>
</protein>
<gene>
    <name evidence="3" type="ORF">V1264_004843</name>
</gene>
<keyword evidence="4" id="KW-1185">Reference proteome</keyword>
<feature type="region of interest" description="Disordered" evidence="2">
    <location>
        <begin position="16"/>
        <end position="36"/>
    </location>
</feature>
<sequence>MDDDEPMLLADNDDVIISQPGMHPPPPAYSQSQSHQHPYDVGGVALGNMVAGGSSSHSAQHTTIVINQPGQLTHMGPRDWTSSLCSCCDDMGSCILGAFCPCILACQITSDMGESSCVPCCVPGWLIVLRSKLRTQHNIQGTVMDDCCVTVCCGNCVMCQMARELKYISTFSRPYM</sequence>
<evidence type="ECO:0000256" key="1">
    <source>
        <dbReference type="ARBA" id="ARBA00009024"/>
    </source>
</evidence>
<evidence type="ECO:0000256" key="2">
    <source>
        <dbReference type="SAM" id="MobiDB-lite"/>
    </source>
</evidence>
<accession>A0AAN9G7X8</accession>
<dbReference type="InterPro" id="IPR006461">
    <property type="entry name" value="PLAC_motif_containing"/>
</dbReference>
<dbReference type="Pfam" id="PF04749">
    <property type="entry name" value="PLAC8"/>
    <property type="match status" value="1"/>
</dbReference>
<reference evidence="3 4" key="1">
    <citation type="submission" date="2024-02" db="EMBL/GenBank/DDBJ databases">
        <title>Chromosome-scale genome assembly of the rough periwinkle Littorina saxatilis.</title>
        <authorList>
            <person name="De Jode A."/>
            <person name="Faria R."/>
            <person name="Formenti G."/>
            <person name="Sims Y."/>
            <person name="Smith T.P."/>
            <person name="Tracey A."/>
            <person name="Wood J.M.D."/>
            <person name="Zagrodzka Z.B."/>
            <person name="Johannesson K."/>
            <person name="Butlin R.K."/>
            <person name="Leder E.H."/>
        </authorList>
    </citation>
    <scope>NUCLEOTIDE SEQUENCE [LARGE SCALE GENOMIC DNA]</scope>
    <source>
        <strain evidence="3">Snail1</strain>
        <tissue evidence="3">Muscle</tissue>
    </source>
</reference>
<dbReference type="EMBL" id="JBAMIC010000013">
    <property type="protein sequence ID" value="KAK7097939.1"/>
    <property type="molecule type" value="Genomic_DNA"/>
</dbReference>
<comment type="caution">
    <text evidence="3">The sequence shown here is derived from an EMBL/GenBank/DDBJ whole genome shotgun (WGS) entry which is preliminary data.</text>
</comment>
<evidence type="ECO:0000313" key="4">
    <source>
        <dbReference type="Proteomes" id="UP001374579"/>
    </source>
</evidence>
<organism evidence="3 4">
    <name type="scientific">Littorina saxatilis</name>
    <dbReference type="NCBI Taxonomy" id="31220"/>
    <lineage>
        <taxon>Eukaryota</taxon>
        <taxon>Metazoa</taxon>
        <taxon>Spiralia</taxon>
        <taxon>Lophotrochozoa</taxon>
        <taxon>Mollusca</taxon>
        <taxon>Gastropoda</taxon>
        <taxon>Caenogastropoda</taxon>
        <taxon>Littorinimorpha</taxon>
        <taxon>Littorinoidea</taxon>
        <taxon>Littorinidae</taxon>
        <taxon>Littorina</taxon>
    </lineage>
</organism>
<evidence type="ECO:0000313" key="3">
    <source>
        <dbReference type="EMBL" id="KAK7097939.1"/>
    </source>
</evidence>
<dbReference type="AlphaFoldDB" id="A0AAN9G7X8"/>
<dbReference type="PANTHER" id="PTHR15907">
    <property type="entry name" value="DUF614 FAMILY PROTEIN-RELATED"/>
    <property type="match status" value="1"/>
</dbReference>
<comment type="similarity">
    <text evidence="1">Belongs to the cornifelin family.</text>
</comment>
<dbReference type="NCBIfam" id="TIGR01571">
    <property type="entry name" value="A_thal_Cys_rich"/>
    <property type="match status" value="1"/>
</dbReference>